<name>A0AAD9CK10_DISEL</name>
<reference evidence="1" key="1">
    <citation type="submission" date="2023-04" db="EMBL/GenBank/DDBJ databases">
        <title>Chromosome-level genome of Chaenocephalus aceratus.</title>
        <authorList>
            <person name="Park H."/>
        </authorList>
    </citation>
    <scope>NUCLEOTIDE SEQUENCE</scope>
    <source>
        <strain evidence="1">DE</strain>
        <tissue evidence="1">Muscle</tissue>
    </source>
</reference>
<organism evidence="1 2">
    <name type="scientific">Dissostichus eleginoides</name>
    <name type="common">Patagonian toothfish</name>
    <name type="synonym">Dissostichus amissus</name>
    <dbReference type="NCBI Taxonomy" id="100907"/>
    <lineage>
        <taxon>Eukaryota</taxon>
        <taxon>Metazoa</taxon>
        <taxon>Chordata</taxon>
        <taxon>Craniata</taxon>
        <taxon>Vertebrata</taxon>
        <taxon>Euteleostomi</taxon>
        <taxon>Actinopterygii</taxon>
        <taxon>Neopterygii</taxon>
        <taxon>Teleostei</taxon>
        <taxon>Neoteleostei</taxon>
        <taxon>Acanthomorphata</taxon>
        <taxon>Eupercaria</taxon>
        <taxon>Perciformes</taxon>
        <taxon>Notothenioidei</taxon>
        <taxon>Nototheniidae</taxon>
        <taxon>Dissostichus</taxon>
    </lineage>
</organism>
<dbReference type="AlphaFoldDB" id="A0AAD9CK10"/>
<evidence type="ECO:0000313" key="2">
    <source>
        <dbReference type="Proteomes" id="UP001228049"/>
    </source>
</evidence>
<accession>A0AAD9CK10</accession>
<evidence type="ECO:0000313" key="1">
    <source>
        <dbReference type="EMBL" id="KAK1903375.1"/>
    </source>
</evidence>
<proteinExistence type="predicted"/>
<gene>
    <name evidence="1" type="ORF">KUDE01_006332</name>
</gene>
<dbReference type="EMBL" id="JASDAP010000005">
    <property type="protein sequence ID" value="KAK1903375.1"/>
    <property type="molecule type" value="Genomic_DNA"/>
</dbReference>
<comment type="caution">
    <text evidence="1">The sequence shown here is derived from an EMBL/GenBank/DDBJ whole genome shotgun (WGS) entry which is preliminary data.</text>
</comment>
<protein>
    <submittedName>
        <fullName evidence="1">ComF operon protein 1</fullName>
    </submittedName>
</protein>
<sequence length="75" mass="8328">MHTAPNVRLAWEGKKSNGERHGAFCGNYILQSLLTEEFLSVLAICICENQKTPGNELLAALGGDRRLLQKMLMII</sequence>
<keyword evidence="2" id="KW-1185">Reference proteome</keyword>
<dbReference type="Proteomes" id="UP001228049">
    <property type="component" value="Unassembled WGS sequence"/>
</dbReference>